<dbReference type="PANTHER" id="PTHR36222">
    <property type="entry name" value="SERINE PROTEASE INHIBITOR RV3364C"/>
    <property type="match status" value="1"/>
</dbReference>
<keyword evidence="2" id="KW-1133">Transmembrane helix</keyword>
<feature type="transmembrane region" description="Helical" evidence="2">
    <location>
        <begin position="129"/>
        <end position="152"/>
    </location>
</feature>
<reference evidence="4" key="2">
    <citation type="submission" date="2020-09" db="EMBL/GenBank/DDBJ databases">
        <authorList>
            <person name="Sun Q."/>
            <person name="Ohkuma M."/>
        </authorList>
    </citation>
    <scope>NUCLEOTIDE SEQUENCE</scope>
    <source>
        <strain evidence="4">JCM 5069</strain>
    </source>
</reference>
<dbReference type="RefSeq" id="WP_189929220.1">
    <property type="nucleotide sequence ID" value="NZ_BNCD01000001.1"/>
</dbReference>
<evidence type="ECO:0000259" key="3">
    <source>
        <dbReference type="SMART" id="SM00960"/>
    </source>
</evidence>
<feature type="compositionally biased region" description="Low complexity" evidence="1">
    <location>
        <begin position="27"/>
        <end position="52"/>
    </location>
</feature>
<feature type="region of interest" description="Disordered" evidence="1">
    <location>
        <begin position="1"/>
        <end position="52"/>
    </location>
</feature>
<proteinExistence type="predicted"/>
<dbReference type="Gene3D" id="3.30.450.30">
    <property type="entry name" value="Dynein light chain 2a, cytoplasmic"/>
    <property type="match status" value="1"/>
</dbReference>
<evidence type="ECO:0000256" key="2">
    <source>
        <dbReference type="SAM" id="Phobius"/>
    </source>
</evidence>
<evidence type="ECO:0000313" key="5">
    <source>
        <dbReference type="Proteomes" id="UP000603708"/>
    </source>
</evidence>
<protein>
    <recommendedName>
        <fullName evidence="3">Roadblock/LAMTOR2 domain-containing protein</fullName>
    </recommendedName>
</protein>
<dbReference type="AlphaFoldDB" id="A0A919KRX9"/>
<evidence type="ECO:0000256" key="1">
    <source>
        <dbReference type="SAM" id="MobiDB-lite"/>
    </source>
</evidence>
<dbReference type="InterPro" id="IPR053141">
    <property type="entry name" value="Mycobact_SerProt_Inhib_Rv3364c"/>
</dbReference>
<keyword evidence="2" id="KW-0812">Transmembrane</keyword>
<comment type="caution">
    <text evidence="4">The sequence shown here is derived from an EMBL/GenBank/DDBJ whole genome shotgun (WGS) entry which is preliminary data.</text>
</comment>
<keyword evidence="2" id="KW-0472">Membrane</keyword>
<dbReference type="SMART" id="SM00960">
    <property type="entry name" value="Robl_LC7"/>
    <property type="match status" value="1"/>
</dbReference>
<reference evidence="4" key="1">
    <citation type="journal article" date="2014" name="Int. J. Syst. Evol. Microbiol.">
        <title>Complete genome sequence of Corynebacterium casei LMG S-19264T (=DSM 44701T), isolated from a smear-ripened cheese.</title>
        <authorList>
            <consortium name="US DOE Joint Genome Institute (JGI-PGF)"/>
            <person name="Walter F."/>
            <person name="Albersmeier A."/>
            <person name="Kalinowski J."/>
            <person name="Ruckert C."/>
        </authorList>
    </citation>
    <scope>NUCLEOTIDE SEQUENCE</scope>
    <source>
        <strain evidence="4">JCM 5069</strain>
    </source>
</reference>
<feature type="domain" description="Roadblock/LAMTOR2" evidence="3">
    <location>
        <begin position="63"/>
        <end position="153"/>
    </location>
</feature>
<gene>
    <name evidence="4" type="ORF">GCM10018793_05970</name>
</gene>
<keyword evidence="5" id="KW-1185">Reference proteome</keyword>
<dbReference type="Proteomes" id="UP000603708">
    <property type="component" value="Unassembled WGS sequence"/>
</dbReference>
<name>A0A919KRX9_9ACTN</name>
<dbReference type="EMBL" id="BNCD01000001">
    <property type="protein sequence ID" value="GHH70990.1"/>
    <property type="molecule type" value="Genomic_DNA"/>
</dbReference>
<dbReference type="PANTHER" id="PTHR36222:SF1">
    <property type="entry name" value="SERINE PROTEASE INHIBITOR RV3364C"/>
    <property type="match status" value="1"/>
</dbReference>
<feature type="transmembrane region" description="Helical" evidence="2">
    <location>
        <begin position="103"/>
        <end position="123"/>
    </location>
</feature>
<sequence length="195" mass="18902">MTTWTDGSASGAAEPRPGPGTPHASVPPGTAAPGTAAPGTAAPATADPGTADPALRSAAADFNWLLSRFATETAGVVDAIGVSSDGLLIAVSRLRDHADSERLAAIVSGLTSLAAGASGAYGLGALNKVIVDLAGGHLLVSAIGAGAVLGVVASKEAKLGNIAYEMALFANRAGAALTPQLIMELKHSVGGTATG</sequence>
<evidence type="ECO:0000313" key="4">
    <source>
        <dbReference type="EMBL" id="GHH70990.1"/>
    </source>
</evidence>
<dbReference type="Pfam" id="PF03259">
    <property type="entry name" value="Robl_LC7"/>
    <property type="match status" value="1"/>
</dbReference>
<dbReference type="InterPro" id="IPR004942">
    <property type="entry name" value="Roadblock/LAMTOR2_dom"/>
</dbReference>
<organism evidence="4 5">
    <name type="scientific">Streptomyces sulfonofaciens</name>
    <dbReference type="NCBI Taxonomy" id="68272"/>
    <lineage>
        <taxon>Bacteria</taxon>
        <taxon>Bacillati</taxon>
        <taxon>Actinomycetota</taxon>
        <taxon>Actinomycetes</taxon>
        <taxon>Kitasatosporales</taxon>
        <taxon>Streptomycetaceae</taxon>
        <taxon>Streptomyces</taxon>
    </lineage>
</organism>
<accession>A0A919KRX9</accession>
<dbReference type="SUPFAM" id="SSF103196">
    <property type="entry name" value="Roadblock/LC7 domain"/>
    <property type="match status" value="1"/>
</dbReference>